<evidence type="ECO:0000313" key="3">
    <source>
        <dbReference type="Proteomes" id="UP000199199"/>
    </source>
</evidence>
<dbReference type="EMBL" id="FOZS01000002">
    <property type="protein sequence ID" value="SFS65644.1"/>
    <property type="molecule type" value="Genomic_DNA"/>
</dbReference>
<accession>A0A1I6RLV8</accession>
<proteinExistence type="predicted"/>
<sequence>MAQRTTADQTMSRTELGAYLAELADEFDRGGEDIDVGVGNKTVTLHPPDDVSVSIDVVEQSSMLRGQRETVDVKLSWKPDRQ</sequence>
<dbReference type="AlphaFoldDB" id="A0A1I6RLV8"/>
<evidence type="ECO:0000259" key="1">
    <source>
        <dbReference type="Pfam" id="PF20068"/>
    </source>
</evidence>
<gene>
    <name evidence="2" type="ORF">SAMN04488556_1889</name>
</gene>
<dbReference type="OrthoDB" id="166015at2157"/>
<keyword evidence="3" id="KW-1185">Reference proteome</keyword>
<organism evidence="2 3">
    <name type="scientific">Halostagnicola kamekurae</name>
    <dbReference type="NCBI Taxonomy" id="619731"/>
    <lineage>
        <taxon>Archaea</taxon>
        <taxon>Methanobacteriati</taxon>
        <taxon>Methanobacteriota</taxon>
        <taxon>Stenosarchaea group</taxon>
        <taxon>Halobacteria</taxon>
        <taxon>Halobacteriales</taxon>
        <taxon>Natrialbaceae</taxon>
        <taxon>Halostagnicola</taxon>
    </lineage>
</organism>
<dbReference type="NCBIfam" id="TIGR04354">
    <property type="entry name" value="amphi-Trp"/>
    <property type="match status" value="1"/>
</dbReference>
<dbReference type="RefSeq" id="WP_092903988.1">
    <property type="nucleotide sequence ID" value="NZ_FOZS01000002.1"/>
</dbReference>
<dbReference type="Pfam" id="PF20068">
    <property type="entry name" value="Amphi-Trp"/>
    <property type="match status" value="1"/>
</dbReference>
<reference evidence="3" key="1">
    <citation type="submission" date="2016-10" db="EMBL/GenBank/DDBJ databases">
        <authorList>
            <person name="Varghese N."/>
            <person name="Submissions S."/>
        </authorList>
    </citation>
    <scope>NUCLEOTIDE SEQUENCE [LARGE SCALE GENOMIC DNA]</scope>
    <source>
        <strain evidence="3">DSM 22427</strain>
    </source>
</reference>
<feature type="domain" description="Amphi-Trp" evidence="1">
    <location>
        <begin position="7"/>
        <end position="81"/>
    </location>
</feature>
<dbReference type="Proteomes" id="UP000199199">
    <property type="component" value="Unassembled WGS sequence"/>
</dbReference>
<evidence type="ECO:0000313" key="2">
    <source>
        <dbReference type="EMBL" id="SFS65644.1"/>
    </source>
</evidence>
<dbReference type="InterPro" id="IPR027598">
    <property type="entry name" value="Amphi-Trp_dom"/>
</dbReference>
<protein>
    <submittedName>
        <fullName evidence="2">Amphi-Trp domain-containing protein</fullName>
    </submittedName>
</protein>
<name>A0A1I6RLV8_9EURY</name>